<reference evidence="2 3" key="1">
    <citation type="submission" date="2016-11" db="EMBL/GenBank/DDBJ databases">
        <authorList>
            <person name="Jaros S."/>
            <person name="Januszkiewicz K."/>
            <person name="Wedrychowicz H."/>
        </authorList>
    </citation>
    <scope>NUCLEOTIDE SEQUENCE [LARGE SCALE GENOMIC DNA]</scope>
    <source>
        <strain evidence="2 3">GAS86</strain>
    </source>
</reference>
<dbReference type="Proteomes" id="UP000184693">
    <property type="component" value="Unassembled WGS sequence"/>
</dbReference>
<feature type="transmembrane region" description="Helical" evidence="1">
    <location>
        <begin position="20"/>
        <end position="41"/>
    </location>
</feature>
<evidence type="ECO:0008006" key="4">
    <source>
        <dbReference type="Google" id="ProtNLM"/>
    </source>
</evidence>
<accession>A0A1N6KD28</accession>
<protein>
    <recommendedName>
        <fullName evidence="4">DUF2474 family protein</fullName>
    </recommendedName>
</protein>
<evidence type="ECO:0000313" key="3">
    <source>
        <dbReference type="Proteomes" id="UP000184693"/>
    </source>
</evidence>
<keyword evidence="1" id="KW-0472">Membrane</keyword>
<sequence>MHTGIAQTCDIKVRRMLWLVGLWSLGVSGALLLALPFEILIHLAMR</sequence>
<dbReference type="EMBL" id="FSRM01000002">
    <property type="protein sequence ID" value="SIO54226.1"/>
    <property type="molecule type" value="Genomic_DNA"/>
</dbReference>
<proteinExistence type="predicted"/>
<keyword evidence="1" id="KW-0812">Transmembrane</keyword>
<gene>
    <name evidence="2" type="ORF">SAMN05444168_6774</name>
</gene>
<dbReference type="AlphaFoldDB" id="A0A1N6KD28"/>
<evidence type="ECO:0000256" key="1">
    <source>
        <dbReference type="SAM" id="Phobius"/>
    </source>
</evidence>
<dbReference type="RefSeq" id="WP_167379454.1">
    <property type="nucleotide sequence ID" value="NZ_FSRM01000002.1"/>
</dbReference>
<keyword evidence="1" id="KW-1133">Transmembrane helix</keyword>
<name>A0A1N6KD28_9BURK</name>
<organism evidence="2 3">
    <name type="scientific">Paraburkholderia phenazinium</name>
    <dbReference type="NCBI Taxonomy" id="60549"/>
    <lineage>
        <taxon>Bacteria</taxon>
        <taxon>Pseudomonadati</taxon>
        <taxon>Pseudomonadota</taxon>
        <taxon>Betaproteobacteria</taxon>
        <taxon>Burkholderiales</taxon>
        <taxon>Burkholderiaceae</taxon>
        <taxon>Paraburkholderia</taxon>
    </lineage>
</organism>
<evidence type="ECO:0000313" key="2">
    <source>
        <dbReference type="EMBL" id="SIO54226.1"/>
    </source>
</evidence>